<sequence>MSKRQKFTPEFRAEAVELVISSQKSLVEVTASLGINEGTLGNWVRAYRTEHPESEAEERGPVEWAQYEKLRKELLEVKRENDFLNDVSAYFASNSKK</sequence>
<reference evidence="2" key="2">
    <citation type="submission" date="2010-07" db="EMBL/GenBank/DDBJ databases">
        <title>Complete genome sequence of Arthrobacter arilaitensis (strain DSM 16368 / CIP 108037 / JCM 13566 / Re117).</title>
        <authorList>
            <person name="Genoscope."/>
        </authorList>
    </citation>
    <scope>NUCLEOTIDE SEQUENCE [LARGE SCALE GENOMIC DNA]</scope>
    <source>
        <strain evidence="2">DSM 16368 / CIP 108037 / IAM 15318 / JCM 13566 / Re117</strain>
    </source>
</reference>
<dbReference type="InterPro" id="IPR009057">
    <property type="entry name" value="Homeodomain-like_sf"/>
</dbReference>
<evidence type="ECO:0000313" key="1">
    <source>
        <dbReference type="EMBL" id="CBT77177.1"/>
    </source>
</evidence>
<name>A0ABM9Q0K9_GLUAR</name>
<gene>
    <name evidence="1" type="ordered locus">AARI_35860</name>
</gene>
<proteinExistence type="predicted"/>
<reference evidence="2" key="1">
    <citation type="journal article" date="2010" name="PLoS ONE">
        <title>The Arthrobacter arilaitensis Re117 genome sequence reveals its genetic adaptation to the surface of cheese.</title>
        <authorList>
            <person name="Monnet C."/>
            <person name="Loux V."/>
            <person name="Gibrat J.F."/>
            <person name="Spinnler E."/>
            <person name="Barbe V."/>
            <person name="Vacherie B."/>
            <person name="Gavory F."/>
            <person name="Gourbeyre E."/>
            <person name="Siguier P."/>
            <person name="Chandler M."/>
            <person name="Elleuch R."/>
            <person name="Irlinger F."/>
            <person name="Vallaeys T."/>
        </authorList>
    </citation>
    <scope>NUCLEOTIDE SEQUENCE</scope>
    <source>
        <strain evidence="2">DSM 16368 / CIP 108037 / IAM 15318 / JCM 13566 / Re117</strain>
    </source>
</reference>
<dbReference type="Proteomes" id="UP000006878">
    <property type="component" value="Chromosome"/>
</dbReference>
<accession>A0ABM9Q0K9</accession>
<protein>
    <submittedName>
        <fullName evidence="1">Transposase of ISAar25, IS3 family, IS3 group, orfA</fullName>
    </submittedName>
</protein>
<evidence type="ECO:0000313" key="2">
    <source>
        <dbReference type="Proteomes" id="UP000006878"/>
    </source>
</evidence>
<dbReference type="EMBL" id="FQ311875">
    <property type="protein sequence ID" value="CBT77177.1"/>
    <property type="molecule type" value="Genomic_DNA"/>
</dbReference>
<dbReference type="Pfam" id="PF01527">
    <property type="entry name" value="HTH_Tnp_1"/>
    <property type="match status" value="1"/>
</dbReference>
<dbReference type="Gene3D" id="1.10.10.60">
    <property type="entry name" value="Homeodomain-like"/>
    <property type="match status" value="1"/>
</dbReference>
<dbReference type="InterPro" id="IPR002514">
    <property type="entry name" value="Transposase_8"/>
</dbReference>
<organism evidence="1 2">
    <name type="scientific">Glutamicibacter arilaitensis (strain DSM 16368 / CIP 108037 / IAM 15318 / JCM 13566 / NCIMB 14258 / Re117)</name>
    <name type="common">Arthrobacter arilaitensis</name>
    <dbReference type="NCBI Taxonomy" id="861360"/>
    <lineage>
        <taxon>Bacteria</taxon>
        <taxon>Bacillati</taxon>
        <taxon>Actinomycetota</taxon>
        <taxon>Actinomycetes</taxon>
        <taxon>Micrococcales</taxon>
        <taxon>Micrococcaceae</taxon>
        <taxon>Glutamicibacter</taxon>
    </lineage>
</organism>
<dbReference type="SUPFAM" id="SSF46689">
    <property type="entry name" value="Homeodomain-like"/>
    <property type="match status" value="1"/>
</dbReference>
<keyword evidence="2" id="KW-1185">Reference proteome</keyword>